<reference evidence="3 4" key="1">
    <citation type="journal article" date="2019" name="Int. J. Syst. Evol. Microbiol.">
        <title>The Global Catalogue of Microorganisms (GCM) 10K type strain sequencing project: providing services to taxonomists for standard genome sequencing and annotation.</title>
        <authorList>
            <consortium name="The Broad Institute Genomics Platform"/>
            <consortium name="The Broad Institute Genome Sequencing Center for Infectious Disease"/>
            <person name="Wu L."/>
            <person name="Ma J."/>
        </authorList>
    </citation>
    <scope>NUCLEOTIDE SEQUENCE [LARGE SCALE GENOMIC DNA]</scope>
    <source>
        <strain evidence="3 4">JCM 16001</strain>
    </source>
</reference>
<dbReference type="InterPro" id="IPR017853">
    <property type="entry name" value="GH"/>
</dbReference>
<feature type="compositionally biased region" description="Pro residues" evidence="1">
    <location>
        <begin position="14"/>
        <end position="24"/>
    </location>
</feature>
<proteinExistence type="predicted"/>
<gene>
    <name evidence="3" type="ORF">GCM10009830_33750</name>
</gene>
<feature type="domain" description="CBM6" evidence="2">
    <location>
        <begin position="446"/>
        <end position="587"/>
    </location>
</feature>
<organism evidence="3 4">
    <name type="scientific">Glycomyces endophyticus</name>
    <dbReference type="NCBI Taxonomy" id="480996"/>
    <lineage>
        <taxon>Bacteria</taxon>
        <taxon>Bacillati</taxon>
        <taxon>Actinomycetota</taxon>
        <taxon>Actinomycetes</taxon>
        <taxon>Glycomycetales</taxon>
        <taxon>Glycomycetaceae</taxon>
        <taxon>Glycomyces</taxon>
    </lineage>
</organism>
<accession>A0ABN2H8Z9</accession>
<dbReference type="SUPFAM" id="SSF49785">
    <property type="entry name" value="Galactose-binding domain-like"/>
    <property type="match status" value="2"/>
</dbReference>
<keyword evidence="4" id="KW-1185">Reference proteome</keyword>
<feature type="region of interest" description="Disordered" evidence="1">
    <location>
        <begin position="1"/>
        <end position="33"/>
    </location>
</feature>
<dbReference type="SUPFAM" id="SSF51445">
    <property type="entry name" value="(Trans)glycosidases"/>
    <property type="match status" value="1"/>
</dbReference>
<evidence type="ECO:0000313" key="3">
    <source>
        <dbReference type="EMBL" id="GAA1683740.1"/>
    </source>
</evidence>
<dbReference type="PROSITE" id="PS51175">
    <property type="entry name" value="CBM6"/>
    <property type="match status" value="1"/>
</dbReference>
<dbReference type="InterPro" id="IPR008979">
    <property type="entry name" value="Galactose-bd-like_sf"/>
</dbReference>
<protein>
    <recommendedName>
        <fullName evidence="2">CBM6 domain-containing protein</fullName>
    </recommendedName>
</protein>
<dbReference type="EMBL" id="BAAAQF010000012">
    <property type="protein sequence ID" value="GAA1683740.1"/>
    <property type="molecule type" value="Genomic_DNA"/>
</dbReference>
<dbReference type="Proteomes" id="UP001499851">
    <property type="component" value="Unassembled WGS sequence"/>
</dbReference>
<dbReference type="InterPro" id="IPR005084">
    <property type="entry name" value="CBM6"/>
</dbReference>
<evidence type="ECO:0000313" key="4">
    <source>
        <dbReference type="Proteomes" id="UP001499851"/>
    </source>
</evidence>
<name>A0ABN2H8Z9_9ACTN</name>
<sequence>MQHPERPEAMNPDPTAPPAGPSGPVPQTNPRLVADFATPTGPVLHGATGSLYGVAEDGVPGDELLDALDLTTLAVKPDGGAQHPGGDASSAVAVLRRNGRPRGTAGVAFVYLQDLFASWPYEDVGIDLYHERLCAIVPPMLTEANEGRLVFVPFNEPDWIWYALKEDTPARFDRFMADWTTTVRLLRRLAPGVPIAGPNEAYFHGRFLRHFLRRARDTGTLPEWTAWHELSPKSLADFRGHHAEYRELERSLGIEPRPVNIDEYANNRDLSVPGQLVQWAALFEDAKVHADMAFWTAAGGYSGAAPQTNVPSGAWWLLKAYSGMTGTTVRVTPPQPDTPDTLQGIASLDAARRTAQVLAGGCGGDFTVALEGLDPELWGPEVTATVHRIDWTGYEGAAGPPVALSRVTGPPDRLEVHVPQADRMAAYWIAIAPGTAPALEAPPWRGSWEAEHARITSGEVARQGHPGEGDGFAASGEHDVSGLNMNDSAVTFTVEVPAAGGYDLAVFYSHMYGRGAEATEPQPAQQVLAVNGAERFVEYPSTMNWQHRSIVHVPVRLRAGENTVELSKSGAIGTARGEVALDKIVLTEDRPERGSYDGAFARRDADDGEDPVFDVYAAEDRYHRITGADRGVLLGPQNQCVPVDLSRPVFLHAGINRLRAAAARLGVEPAEGPGFVEVDAAEAVRSGGSCLIVNDFAHRGHVIGWNGRGAGAAIAFEAAAGPHALIVSYANGERAEGHQYNVDIVTRHCDLVVNGKPAGRYPMRGTWTWNDFWTYPMIVDLAAGRNTIAFGNERGPTAEFERFRIAPLNP</sequence>
<evidence type="ECO:0000259" key="2">
    <source>
        <dbReference type="PROSITE" id="PS51175"/>
    </source>
</evidence>
<dbReference type="Gene3D" id="3.20.20.80">
    <property type="entry name" value="Glycosidases"/>
    <property type="match status" value="1"/>
</dbReference>
<comment type="caution">
    <text evidence="3">The sequence shown here is derived from an EMBL/GenBank/DDBJ whole genome shotgun (WGS) entry which is preliminary data.</text>
</comment>
<evidence type="ECO:0000256" key="1">
    <source>
        <dbReference type="SAM" id="MobiDB-lite"/>
    </source>
</evidence>
<dbReference type="Gene3D" id="2.60.120.260">
    <property type="entry name" value="Galactose-binding domain-like"/>
    <property type="match status" value="2"/>
</dbReference>